<proteinExistence type="predicted"/>
<evidence type="ECO:0000256" key="1">
    <source>
        <dbReference type="SAM" id="MobiDB-lite"/>
    </source>
</evidence>
<feature type="compositionally biased region" description="Basic residues" evidence="1">
    <location>
        <begin position="171"/>
        <end position="180"/>
    </location>
</feature>
<feature type="compositionally biased region" description="Basic and acidic residues" evidence="1">
    <location>
        <begin position="275"/>
        <end position="286"/>
    </location>
</feature>
<dbReference type="EMBL" id="BKCJ010465395">
    <property type="protein sequence ID" value="GFA66790.1"/>
    <property type="molecule type" value="Genomic_DNA"/>
</dbReference>
<feature type="region of interest" description="Disordered" evidence="1">
    <location>
        <begin position="164"/>
        <end position="188"/>
    </location>
</feature>
<feature type="compositionally biased region" description="Acidic residues" evidence="1">
    <location>
        <begin position="256"/>
        <end position="274"/>
    </location>
</feature>
<accession>A0A699JZE2</accession>
<evidence type="ECO:0000313" key="2">
    <source>
        <dbReference type="EMBL" id="GFA66790.1"/>
    </source>
</evidence>
<name>A0A699JZE2_TANCI</name>
<feature type="compositionally biased region" description="Basic and acidic residues" evidence="1">
    <location>
        <begin position="225"/>
        <end position="236"/>
    </location>
</feature>
<protein>
    <submittedName>
        <fullName evidence="2">Uncharacterized protein</fullName>
    </submittedName>
</protein>
<comment type="caution">
    <text evidence="2">The sequence shown here is derived from an EMBL/GenBank/DDBJ whole genome shotgun (WGS) entry which is preliminary data.</text>
</comment>
<feature type="non-terminal residue" evidence="2">
    <location>
        <position position="1"/>
    </location>
</feature>
<feature type="region of interest" description="Disordered" evidence="1">
    <location>
        <begin position="201"/>
        <end position="320"/>
    </location>
</feature>
<gene>
    <name evidence="2" type="ORF">Tci_638762</name>
</gene>
<sequence>ICPKLHNQDFVEPPLEEEFVTFIQELGYSGKCDILSAIHTDQMHQPWRTFAAIINRCISRKTKRLDKLRESRAQILEISSARKEHMPYPRFTKVIINHFISKDKTISIRNMINLHTIRDDLLLDIKDSKAYKTYYDFATRKTTPKKARKYKKVASPSRKLSIVLEEEPAVKPKKANKPAKKSTTVPTTALLEVTQIKEALKKSKKDSHMLHPSGSGDGVGSQPKVPDESEDKKTCTDEGTGTKPGVHDVSKYQYESENESWGDSEDYDNVNDSDDVSKGDDDKADINEEEETQEDEYIHTPDYYVPTNEETNDENKEFDDEDYNQLYKDVNIRLKVAEHKEVSKGDAEMTDATHESASQEKSYKQVIEDAHVTLTSS</sequence>
<feature type="region of interest" description="Disordered" evidence="1">
    <location>
        <begin position="341"/>
        <end position="363"/>
    </location>
</feature>
<organism evidence="2">
    <name type="scientific">Tanacetum cinerariifolium</name>
    <name type="common">Dalmatian daisy</name>
    <name type="synonym">Chrysanthemum cinerariifolium</name>
    <dbReference type="NCBI Taxonomy" id="118510"/>
    <lineage>
        <taxon>Eukaryota</taxon>
        <taxon>Viridiplantae</taxon>
        <taxon>Streptophyta</taxon>
        <taxon>Embryophyta</taxon>
        <taxon>Tracheophyta</taxon>
        <taxon>Spermatophyta</taxon>
        <taxon>Magnoliopsida</taxon>
        <taxon>eudicotyledons</taxon>
        <taxon>Gunneridae</taxon>
        <taxon>Pentapetalae</taxon>
        <taxon>asterids</taxon>
        <taxon>campanulids</taxon>
        <taxon>Asterales</taxon>
        <taxon>Asteraceae</taxon>
        <taxon>Asteroideae</taxon>
        <taxon>Anthemideae</taxon>
        <taxon>Anthemidinae</taxon>
        <taxon>Tanacetum</taxon>
    </lineage>
</organism>
<dbReference type="AlphaFoldDB" id="A0A699JZE2"/>
<feature type="compositionally biased region" description="Acidic residues" evidence="1">
    <location>
        <begin position="310"/>
        <end position="320"/>
    </location>
</feature>
<reference evidence="2" key="1">
    <citation type="journal article" date="2019" name="Sci. Rep.">
        <title>Draft genome of Tanacetum cinerariifolium, the natural source of mosquito coil.</title>
        <authorList>
            <person name="Yamashiro T."/>
            <person name="Shiraishi A."/>
            <person name="Satake H."/>
            <person name="Nakayama K."/>
        </authorList>
    </citation>
    <scope>NUCLEOTIDE SEQUENCE</scope>
</reference>